<dbReference type="InterPro" id="IPR006139">
    <property type="entry name" value="D-isomer_2_OHA_DH_cat_dom"/>
</dbReference>
<evidence type="ECO:0000259" key="5">
    <source>
        <dbReference type="Pfam" id="PF00389"/>
    </source>
</evidence>
<evidence type="ECO:0000256" key="2">
    <source>
        <dbReference type="ARBA" id="ARBA00023002"/>
    </source>
</evidence>
<comment type="similarity">
    <text evidence="1 4">Belongs to the D-isomer specific 2-hydroxyacid dehydrogenase family.</text>
</comment>
<dbReference type="InterPro" id="IPR036291">
    <property type="entry name" value="NAD(P)-bd_dom_sf"/>
</dbReference>
<name>A0A5C5XKD2_9PLAN</name>
<dbReference type="InterPro" id="IPR050857">
    <property type="entry name" value="D-2-hydroxyacid_DH"/>
</dbReference>
<evidence type="ECO:0000256" key="4">
    <source>
        <dbReference type="RuleBase" id="RU003719"/>
    </source>
</evidence>
<evidence type="ECO:0000313" key="8">
    <source>
        <dbReference type="Proteomes" id="UP000316095"/>
    </source>
</evidence>
<keyword evidence="3" id="KW-0520">NAD</keyword>
<dbReference type="EC" id="1.1.1.95" evidence="7"/>
<sequence>MSLYDSEIDPEVVSGPNTIWLQKQSSNAMRVRCTSLAGDAGPHYQMLSDHGFTVLPGNRERNYRNPSELIEELSECVAVIAGSEPYPSSLLAALPKLRVIARTGVGYDSIDLQTCNERQIAVAITPGVNHHAVAEHTIAMLMAVARGFPDRDRFVRTGTWKRFNTPRVMGSTLGLMGLGRIGKAVAERAIGLGMQVIAHDPQIDQEYINYHQIPSVSVDELLSRSDYVSLHLPAGEQTRHFINRETLSLMKAGSILINTARGSLIDEAALYEAMTSGHLRGAGLDVFDAEPLPIDSPLLQLDRLLLSGHLAGLDEQAEQGTLSMSAETILKLYRGEWPKDVIVNHQDLKQWSW</sequence>
<dbReference type="EMBL" id="SJPG01000001">
    <property type="protein sequence ID" value="TWT62585.1"/>
    <property type="molecule type" value="Genomic_DNA"/>
</dbReference>
<feature type="domain" description="D-isomer specific 2-hydroxyacid dehydrogenase catalytic" evidence="5">
    <location>
        <begin position="66"/>
        <end position="341"/>
    </location>
</feature>
<protein>
    <submittedName>
        <fullName evidence="7">D-3-phosphoglycerate dehydrogenase</fullName>
        <ecNumber evidence="7">1.1.1.95</ecNumber>
    </submittedName>
</protein>
<dbReference type="Pfam" id="PF00389">
    <property type="entry name" value="2-Hacid_dh"/>
    <property type="match status" value="1"/>
</dbReference>
<reference evidence="7 8" key="1">
    <citation type="submission" date="2019-02" db="EMBL/GenBank/DDBJ databases">
        <title>Deep-cultivation of Planctomycetes and their phenomic and genomic characterization uncovers novel biology.</title>
        <authorList>
            <person name="Wiegand S."/>
            <person name="Jogler M."/>
            <person name="Boedeker C."/>
            <person name="Pinto D."/>
            <person name="Vollmers J."/>
            <person name="Rivas-Marin E."/>
            <person name="Kohn T."/>
            <person name="Peeters S.H."/>
            <person name="Heuer A."/>
            <person name="Rast P."/>
            <person name="Oberbeckmann S."/>
            <person name="Bunk B."/>
            <person name="Jeske O."/>
            <person name="Meyerdierks A."/>
            <person name="Storesund J.E."/>
            <person name="Kallscheuer N."/>
            <person name="Luecker S."/>
            <person name="Lage O.M."/>
            <person name="Pohl T."/>
            <person name="Merkel B.J."/>
            <person name="Hornburger P."/>
            <person name="Mueller R.-W."/>
            <person name="Bruemmer F."/>
            <person name="Labrenz M."/>
            <person name="Spormann A.M."/>
            <person name="Op Den Camp H."/>
            <person name="Overmann J."/>
            <person name="Amann R."/>
            <person name="Jetten M.S.M."/>
            <person name="Mascher T."/>
            <person name="Medema M.H."/>
            <person name="Devos D.P."/>
            <person name="Kaster A.-K."/>
            <person name="Ovreas L."/>
            <person name="Rohde M."/>
            <person name="Galperin M.Y."/>
            <person name="Jogler C."/>
        </authorList>
    </citation>
    <scope>NUCLEOTIDE SEQUENCE [LARGE SCALE GENOMIC DNA]</scope>
    <source>
        <strain evidence="7 8">Pan54</strain>
    </source>
</reference>
<dbReference type="RefSeq" id="WP_242631346.1">
    <property type="nucleotide sequence ID" value="NZ_SJPG01000001.1"/>
</dbReference>
<dbReference type="PANTHER" id="PTHR42789:SF1">
    <property type="entry name" value="D-ISOMER SPECIFIC 2-HYDROXYACID DEHYDROGENASE FAMILY PROTEIN (AFU_ORTHOLOGUE AFUA_6G10090)"/>
    <property type="match status" value="1"/>
</dbReference>
<comment type="caution">
    <text evidence="7">The sequence shown here is derived from an EMBL/GenBank/DDBJ whole genome shotgun (WGS) entry which is preliminary data.</text>
</comment>
<gene>
    <name evidence="7" type="primary">serA_1</name>
    <name evidence="7" type="ORF">Pan54_33280</name>
</gene>
<evidence type="ECO:0000313" key="7">
    <source>
        <dbReference type="EMBL" id="TWT62585.1"/>
    </source>
</evidence>
<dbReference type="InterPro" id="IPR006140">
    <property type="entry name" value="D-isomer_DH_NAD-bd"/>
</dbReference>
<dbReference type="InterPro" id="IPR029753">
    <property type="entry name" value="D-isomer_DH_CS"/>
</dbReference>
<organism evidence="7 8">
    <name type="scientific">Rubinisphaera italica</name>
    <dbReference type="NCBI Taxonomy" id="2527969"/>
    <lineage>
        <taxon>Bacteria</taxon>
        <taxon>Pseudomonadati</taxon>
        <taxon>Planctomycetota</taxon>
        <taxon>Planctomycetia</taxon>
        <taxon>Planctomycetales</taxon>
        <taxon>Planctomycetaceae</taxon>
        <taxon>Rubinisphaera</taxon>
    </lineage>
</organism>
<evidence type="ECO:0000259" key="6">
    <source>
        <dbReference type="Pfam" id="PF02826"/>
    </source>
</evidence>
<dbReference type="GO" id="GO:0051287">
    <property type="term" value="F:NAD binding"/>
    <property type="evidence" value="ECO:0007669"/>
    <property type="project" value="InterPro"/>
</dbReference>
<keyword evidence="8" id="KW-1185">Reference proteome</keyword>
<dbReference type="GO" id="GO:0004617">
    <property type="term" value="F:phosphoglycerate dehydrogenase activity"/>
    <property type="evidence" value="ECO:0007669"/>
    <property type="project" value="UniProtKB-EC"/>
</dbReference>
<dbReference type="Pfam" id="PF02826">
    <property type="entry name" value="2-Hacid_dh_C"/>
    <property type="match status" value="1"/>
</dbReference>
<dbReference type="Proteomes" id="UP000316095">
    <property type="component" value="Unassembled WGS sequence"/>
</dbReference>
<feature type="domain" description="D-isomer specific 2-hydroxyacid dehydrogenase NAD-binding" evidence="6">
    <location>
        <begin position="138"/>
        <end position="311"/>
    </location>
</feature>
<dbReference type="CDD" id="cd12172">
    <property type="entry name" value="PGDH_like_2"/>
    <property type="match status" value="1"/>
</dbReference>
<dbReference type="PANTHER" id="PTHR42789">
    <property type="entry name" value="D-ISOMER SPECIFIC 2-HYDROXYACID DEHYDROGENASE FAMILY PROTEIN (AFU_ORTHOLOGUE AFUA_6G10090)"/>
    <property type="match status" value="1"/>
</dbReference>
<evidence type="ECO:0000256" key="1">
    <source>
        <dbReference type="ARBA" id="ARBA00005854"/>
    </source>
</evidence>
<dbReference type="PROSITE" id="PS00671">
    <property type="entry name" value="D_2_HYDROXYACID_DH_3"/>
    <property type="match status" value="1"/>
</dbReference>
<dbReference type="SUPFAM" id="SSF51735">
    <property type="entry name" value="NAD(P)-binding Rossmann-fold domains"/>
    <property type="match status" value="1"/>
</dbReference>
<proteinExistence type="inferred from homology"/>
<dbReference type="Gene3D" id="3.40.50.720">
    <property type="entry name" value="NAD(P)-binding Rossmann-like Domain"/>
    <property type="match status" value="2"/>
</dbReference>
<evidence type="ECO:0000256" key="3">
    <source>
        <dbReference type="ARBA" id="ARBA00023027"/>
    </source>
</evidence>
<dbReference type="SUPFAM" id="SSF52283">
    <property type="entry name" value="Formate/glycerate dehydrogenase catalytic domain-like"/>
    <property type="match status" value="1"/>
</dbReference>
<dbReference type="FunFam" id="3.40.50.720:FF:000203">
    <property type="entry name" value="D-3-phosphoglycerate dehydrogenase (SerA)"/>
    <property type="match status" value="1"/>
</dbReference>
<accession>A0A5C5XKD2</accession>
<dbReference type="AlphaFoldDB" id="A0A5C5XKD2"/>
<keyword evidence="2 4" id="KW-0560">Oxidoreductase</keyword>